<name>A0A9P6VHJ4_9HELO</name>
<evidence type="ECO:0000313" key="9">
    <source>
        <dbReference type="EMBL" id="KAG0648068.1"/>
    </source>
</evidence>
<sequence length="352" mass="39508">MALVHNTNTPVASGSRQGIVIALQTVFILIALTVYVLRLYTRAYILRSTGHDDYIMGLAVVFSIALAVNACISTRYGWGKHLDEVPVSNTGLILLFIWLSELLFTLSTSLVKISVLFFYLRIAVTKTYRRILYISIAFICAWAVIFSAVVIFQCRPVSSYWDPESTQCVKPEAALFIHGLTNTITDVYVFVLPMQMVWKTHLPKRQRIGLLVVFGTGFLVCLAGVLRLYYSITTDHSKDTTWEGLNLWTWESIEVNLAIVCASAPCLKALIARLAPRLMAPNSASSNSQKLAARNHIEARRTAGIQRAYVLESVRETRREGNRERRSGESQESLTKTHEHILIAKVDVDQIV</sequence>
<feature type="transmembrane region" description="Helical" evidence="7">
    <location>
        <begin position="210"/>
        <end position="232"/>
    </location>
</feature>
<evidence type="ECO:0000313" key="10">
    <source>
        <dbReference type="Proteomes" id="UP000785200"/>
    </source>
</evidence>
<feature type="transmembrane region" description="Helical" evidence="7">
    <location>
        <begin position="53"/>
        <end position="72"/>
    </location>
</feature>
<reference evidence="9" key="1">
    <citation type="submission" date="2019-07" db="EMBL/GenBank/DDBJ databases">
        <title>Hyphodiscus hymeniophilus genome sequencing and assembly.</title>
        <authorList>
            <person name="Kramer G."/>
            <person name="Nodwell J."/>
        </authorList>
    </citation>
    <scope>NUCLEOTIDE SEQUENCE</scope>
    <source>
        <strain evidence="9">ATCC 34498</strain>
    </source>
</reference>
<keyword evidence="3 7" id="KW-1133">Transmembrane helix</keyword>
<dbReference type="InterPro" id="IPR049326">
    <property type="entry name" value="Rhodopsin_dom_fungi"/>
</dbReference>
<feature type="region of interest" description="Disordered" evidence="6">
    <location>
        <begin position="316"/>
        <end position="335"/>
    </location>
</feature>
<keyword evidence="10" id="KW-1185">Reference proteome</keyword>
<dbReference type="GO" id="GO:0016020">
    <property type="term" value="C:membrane"/>
    <property type="evidence" value="ECO:0007669"/>
    <property type="project" value="UniProtKB-SubCell"/>
</dbReference>
<feature type="domain" description="Rhodopsin" evidence="8">
    <location>
        <begin position="37"/>
        <end position="273"/>
    </location>
</feature>
<evidence type="ECO:0000256" key="2">
    <source>
        <dbReference type="ARBA" id="ARBA00022692"/>
    </source>
</evidence>
<dbReference type="PANTHER" id="PTHR33048:SF129">
    <property type="entry name" value="INTEGRAL MEMBRANE PROTEIN-RELATED"/>
    <property type="match status" value="1"/>
</dbReference>
<evidence type="ECO:0000259" key="8">
    <source>
        <dbReference type="Pfam" id="PF20684"/>
    </source>
</evidence>
<feature type="transmembrane region" description="Helical" evidence="7">
    <location>
        <begin position="131"/>
        <end position="153"/>
    </location>
</feature>
<gene>
    <name evidence="9" type="ORF">D0Z07_5732</name>
</gene>
<feature type="transmembrane region" description="Helical" evidence="7">
    <location>
        <begin position="20"/>
        <end position="41"/>
    </location>
</feature>
<keyword evidence="2 7" id="KW-0812">Transmembrane</keyword>
<evidence type="ECO:0000256" key="3">
    <source>
        <dbReference type="ARBA" id="ARBA00022989"/>
    </source>
</evidence>
<accession>A0A9P6VHJ4</accession>
<feature type="transmembrane region" description="Helical" evidence="7">
    <location>
        <begin position="92"/>
        <end position="119"/>
    </location>
</feature>
<dbReference type="InterPro" id="IPR052337">
    <property type="entry name" value="SAT4-like"/>
</dbReference>
<dbReference type="AlphaFoldDB" id="A0A9P6VHJ4"/>
<comment type="subcellular location">
    <subcellularLocation>
        <location evidence="1">Membrane</location>
        <topology evidence="1">Multi-pass membrane protein</topology>
    </subcellularLocation>
</comment>
<dbReference type="Pfam" id="PF20684">
    <property type="entry name" value="Fung_rhodopsin"/>
    <property type="match status" value="1"/>
</dbReference>
<comment type="similarity">
    <text evidence="5">Belongs to the SAT4 family.</text>
</comment>
<feature type="transmembrane region" description="Helical" evidence="7">
    <location>
        <begin position="173"/>
        <end position="198"/>
    </location>
</feature>
<protein>
    <recommendedName>
        <fullName evidence="8">Rhodopsin domain-containing protein</fullName>
    </recommendedName>
</protein>
<dbReference type="OrthoDB" id="444631at2759"/>
<evidence type="ECO:0000256" key="7">
    <source>
        <dbReference type="SAM" id="Phobius"/>
    </source>
</evidence>
<organism evidence="9 10">
    <name type="scientific">Hyphodiscus hymeniophilus</name>
    <dbReference type="NCBI Taxonomy" id="353542"/>
    <lineage>
        <taxon>Eukaryota</taxon>
        <taxon>Fungi</taxon>
        <taxon>Dikarya</taxon>
        <taxon>Ascomycota</taxon>
        <taxon>Pezizomycotina</taxon>
        <taxon>Leotiomycetes</taxon>
        <taxon>Helotiales</taxon>
        <taxon>Hyphodiscaceae</taxon>
        <taxon>Hyphodiscus</taxon>
    </lineage>
</organism>
<dbReference type="EMBL" id="VNKQ01000011">
    <property type="protein sequence ID" value="KAG0648068.1"/>
    <property type="molecule type" value="Genomic_DNA"/>
</dbReference>
<evidence type="ECO:0000256" key="5">
    <source>
        <dbReference type="ARBA" id="ARBA00038359"/>
    </source>
</evidence>
<dbReference type="Proteomes" id="UP000785200">
    <property type="component" value="Unassembled WGS sequence"/>
</dbReference>
<evidence type="ECO:0000256" key="4">
    <source>
        <dbReference type="ARBA" id="ARBA00023136"/>
    </source>
</evidence>
<proteinExistence type="inferred from homology"/>
<evidence type="ECO:0000256" key="1">
    <source>
        <dbReference type="ARBA" id="ARBA00004141"/>
    </source>
</evidence>
<keyword evidence="4 7" id="KW-0472">Membrane</keyword>
<evidence type="ECO:0000256" key="6">
    <source>
        <dbReference type="SAM" id="MobiDB-lite"/>
    </source>
</evidence>
<comment type="caution">
    <text evidence="9">The sequence shown here is derived from an EMBL/GenBank/DDBJ whole genome shotgun (WGS) entry which is preliminary data.</text>
</comment>
<dbReference type="PANTHER" id="PTHR33048">
    <property type="entry name" value="PTH11-LIKE INTEGRAL MEMBRANE PROTEIN (AFU_ORTHOLOGUE AFUA_5G11245)"/>
    <property type="match status" value="1"/>
</dbReference>